<gene>
    <name evidence="2" type="primary">espI</name>
    <name evidence="2" type="ORF">MSG_01566</name>
</gene>
<dbReference type="KEGG" id="mshg:MSG_01566"/>
<accession>A0A1Z4EFJ0</accession>
<organism evidence="2 3">
    <name type="scientific">Mycobacterium shigaense</name>
    <dbReference type="NCBI Taxonomy" id="722731"/>
    <lineage>
        <taxon>Bacteria</taxon>
        <taxon>Bacillati</taxon>
        <taxon>Actinomycetota</taxon>
        <taxon>Actinomycetes</taxon>
        <taxon>Mycobacteriales</taxon>
        <taxon>Mycobacteriaceae</taxon>
        <taxon>Mycobacterium</taxon>
        <taxon>Mycobacterium simiae complex</taxon>
    </lineage>
</organism>
<feature type="compositionally biased region" description="Pro residues" evidence="1">
    <location>
        <begin position="33"/>
        <end position="43"/>
    </location>
</feature>
<evidence type="ECO:0000313" key="3">
    <source>
        <dbReference type="Proteomes" id="UP000217736"/>
    </source>
</evidence>
<evidence type="ECO:0000256" key="1">
    <source>
        <dbReference type="SAM" id="MobiDB-lite"/>
    </source>
</evidence>
<proteinExistence type="predicted"/>
<keyword evidence="3" id="KW-1185">Reference proteome</keyword>
<sequence>MNNRGSLRGPGQPQSAAPPWRADPTAATVPEPYYRPPARPAPRAPRRELTRGGTALDGLDDLESPFRAGCGWRDLVRCLTGVDLGPSKDSAYEDELRIRIRTGIGGAFPVAVLNFRGGVAGLAITTSTDGGDPLRPASPGSRSPLRSTV</sequence>
<evidence type="ECO:0000313" key="2">
    <source>
        <dbReference type="EMBL" id="BAX91722.1"/>
    </source>
</evidence>
<feature type="compositionally biased region" description="Polar residues" evidence="1">
    <location>
        <begin position="140"/>
        <end position="149"/>
    </location>
</feature>
<name>A0A1Z4EFJ0_9MYCO</name>
<protein>
    <submittedName>
        <fullName evidence="2">ESX-1 secretion-associated protein EspI</fullName>
    </submittedName>
</protein>
<dbReference type="OrthoDB" id="3204399at2"/>
<feature type="region of interest" description="Disordered" evidence="1">
    <location>
        <begin position="125"/>
        <end position="149"/>
    </location>
</feature>
<feature type="region of interest" description="Disordered" evidence="1">
    <location>
        <begin position="1"/>
        <end position="62"/>
    </location>
</feature>
<reference evidence="3" key="1">
    <citation type="submission" date="2017-06" db="EMBL/GenBank/DDBJ databases">
        <title>Complete Genome Sequence of Mycobacterium shigaense.</title>
        <authorList>
            <person name="Fukano H."/>
            <person name="Yoshida M."/>
            <person name="Kazumi Y."/>
            <person name="Ogura Y."/>
            <person name="Mitarai S."/>
            <person name="Hayashi T."/>
            <person name="Hoshino Y."/>
        </authorList>
    </citation>
    <scope>NUCLEOTIDE SEQUENCE [LARGE SCALE GENOMIC DNA]</scope>
    <source>
        <strain evidence="3">UN-152</strain>
    </source>
</reference>
<dbReference type="EMBL" id="AP018164">
    <property type="protein sequence ID" value="BAX91722.1"/>
    <property type="molecule type" value="Genomic_DNA"/>
</dbReference>
<dbReference type="AlphaFoldDB" id="A0A1Z4EFJ0"/>
<dbReference type="Proteomes" id="UP000217736">
    <property type="component" value="Chromosome"/>
</dbReference>